<dbReference type="PRINTS" id="PR00409">
    <property type="entry name" value="PHDIOXRDTASE"/>
</dbReference>
<evidence type="ECO:0000313" key="14">
    <source>
        <dbReference type="Proteomes" id="UP001524944"/>
    </source>
</evidence>
<protein>
    <recommendedName>
        <fullName evidence="11">Dihydroorotate dehydrogenase B (NAD(+)), electron transfer subunit</fullName>
    </recommendedName>
    <alternativeName>
        <fullName evidence="11">Dihydroorotate oxidase B, electron transfer subunit</fullName>
    </alternativeName>
</protein>
<comment type="caution">
    <text evidence="13">The sequence shown here is derived from an EMBL/GenBank/DDBJ whole genome shotgun (WGS) entry which is preliminary data.</text>
</comment>
<feature type="domain" description="FAD-binding FR-type" evidence="12">
    <location>
        <begin position="1"/>
        <end position="101"/>
    </location>
</feature>
<dbReference type="Pfam" id="PF00175">
    <property type="entry name" value="NAD_binding_1"/>
    <property type="match status" value="1"/>
</dbReference>
<reference evidence="13 14" key="1">
    <citation type="submission" date="2022-08" db="EMBL/GenBank/DDBJ databases">
        <title>Proteogenomics of the novel Dehalobacterium formicoaceticum strain EZ94 highlights a key role of methyltransferases during anaerobic dichloromethane degradation.</title>
        <authorList>
            <person name="Wasmund K."/>
        </authorList>
    </citation>
    <scope>NUCLEOTIDE SEQUENCE [LARGE SCALE GENOMIC DNA]</scope>
    <source>
        <strain evidence="13 14">EZ94</strain>
    </source>
</reference>
<comment type="similarity">
    <text evidence="1 11">Belongs to the PyrK family.</text>
</comment>
<dbReference type="InterPro" id="IPR012165">
    <property type="entry name" value="Cyt_c3_hydrogenase_gsu"/>
</dbReference>
<evidence type="ECO:0000256" key="1">
    <source>
        <dbReference type="ARBA" id="ARBA00006422"/>
    </source>
</evidence>
<evidence type="ECO:0000256" key="3">
    <source>
        <dbReference type="ARBA" id="ARBA00022630"/>
    </source>
</evidence>
<dbReference type="Gene3D" id="2.40.30.10">
    <property type="entry name" value="Translation factors"/>
    <property type="match status" value="1"/>
</dbReference>
<dbReference type="PANTHER" id="PTHR43513">
    <property type="entry name" value="DIHYDROOROTATE DEHYDROGENASE B (NAD(+)), ELECTRON TRANSFER SUBUNIT"/>
    <property type="match status" value="1"/>
</dbReference>
<evidence type="ECO:0000256" key="9">
    <source>
        <dbReference type="ARBA" id="ARBA00023004"/>
    </source>
</evidence>
<dbReference type="CDD" id="cd06218">
    <property type="entry name" value="DHOD_e_trans"/>
    <property type="match status" value="1"/>
</dbReference>
<proteinExistence type="inferred from homology"/>
<dbReference type="InterPro" id="IPR019480">
    <property type="entry name" value="Dihydroorotate_DH_Fe-S-bd"/>
</dbReference>
<evidence type="ECO:0000313" key="13">
    <source>
        <dbReference type="EMBL" id="MCR6544594.1"/>
    </source>
</evidence>
<dbReference type="InterPro" id="IPR017938">
    <property type="entry name" value="Riboflavin_synthase-like_b-brl"/>
</dbReference>
<dbReference type="PROSITE" id="PS51384">
    <property type="entry name" value="FAD_FR"/>
    <property type="match status" value="1"/>
</dbReference>
<evidence type="ECO:0000256" key="4">
    <source>
        <dbReference type="ARBA" id="ARBA00022714"/>
    </source>
</evidence>
<dbReference type="InterPro" id="IPR017927">
    <property type="entry name" value="FAD-bd_FR_type"/>
</dbReference>
<dbReference type="SUPFAM" id="SSF52343">
    <property type="entry name" value="Ferredoxin reductase-like, C-terminal NADP-linked domain"/>
    <property type="match status" value="1"/>
</dbReference>
<dbReference type="InterPro" id="IPR023455">
    <property type="entry name" value="Dihydroorotate_DHASE_ETsu"/>
</dbReference>
<keyword evidence="9 11" id="KW-0408">Iron</keyword>
<feature type="binding site" evidence="11">
    <location>
        <begin position="52"/>
        <end position="55"/>
    </location>
    <ligand>
        <name>FAD</name>
        <dbReference type="ChEBI" id="CHEBI:57692"/>
    </ligand>
</feature>
<keyword evidence="6 11" id="KW-0274">FAD</keyword>
<feature type="binding site" evidence="11">
    <location>
        <position position="231"/>
    </location>
    <ligand>
        <name>[2Fe-2S] cluster</name>
        <dbReference type="ChEBI" id="CHEBI:190135"/>
    </ligand>
</feature>
<comment type="cofactor">
    <cofactor evidence="11">
        <name>[2Fe-2S] cluster</name>
        <dbReference type="ChEBI" id="CHEBI:190135"/>
    </cofactor>
    <text evidence="11">Binds 1 [2Fe-2S] cluster per subunit.</text>
</comment>
<feature type="binding site" evidence="11">
    <location>
        <position position="249"/>
    </location>
    <ligand>
        <name>[2Fe-2S] cluster</name>
        <dbReference type="ChEBI" id="CHEBI:190135"/>
    </ligand>
</feature>
<dbReference type="RefSeq" id="WP_257912106.1">
    <property type="nucleotide sequence ID" value="NZ_JANPWE010000001.1"/>
</dbReference>
<dbReference type="PANTHER" id="PTHR43513:SF3">
    <property type="entry name" value="DIHYDROOROTATE DEHYDROGENASE B (NAD(+)), ELECTRON TRANSFER SUBUNIT-RELATED"/>
    <property type="match status" value="1"/>
</dbReference>
<keyword evidence="4 11" id="KW-0001">2Fe-2S</keyword>
<feature type="binding site" evidence="11">
    <location>
        <position position="223"/>
    </location>
    <ligand>
        <name>[2Fe-2S] cluster</name>
        <dbReference type="ChEBI" id="CHEBI:190135"/>
    </ligand>
</feature>
<evidence type="ECO:0000259" key="12">
    <source>
        <dbReference type="PROSITE" id="PS51384"/>
    </source>
</evidence>
<dbReference type="SUPFAM" id="SSF63380">
    <property type="entry name" value="Riboflavin synthase domain-like"/>
    <property type="match status" value="1"/>
</dbReference>
<keyword evidence="10 11" id="KW-0411">Iron-sulfur</keyword>
<dbReference type="InterPro" id="IPR039261">
    <property type="entry name" value="FNR_nucleotide-bd"/>
</dbReference>
<comment type="pathway">
    <text evidence="11">Pyrimidine metabolism; UMP biosynthesis via de novo pathway; orotate from (S)-dihydroorotate (NAD(+) route): step 1/1.</text>
</comment>
<feature type="binding site" evidence="11">
    <location>
        <position position="228"/>
    </location>
    <ligand>
        <name>[2Fe-2S] cluster</name>
        <dbReference type="ChEBI" id="CHEBI:190135"/>
    </ligand>
</feature>
<dbReference type="Gene3D" id="2.10.240.10">
    <property type="entry name" value="Dihydroorotate dehydrogenase, electron transfer subunit"/>
    <property type="match status" value="1"/>
</dbReference>
<dbReference type="InterPro" id="IPR037117">
    <property type="entry name" value="Dihydroorotate_DH_ele_sf"/>
</dbReference>
<keyword evidence="3 11" id="KW-0285">Flavoprotein</keyword>
<comment type="cofactor">
    <cofactor evidence="11">
        <name>FAD</name>
        <dbReference type="ChEBI" id="CHEBI:57692"/>
    </cofactor>
    <text evidence="11">Binds 1 FAD per subunit.</text>
</comment>
<keyword evidence="14" id="KW-1185">Reference proteome</keyword>
<keyword evidence="2 11" id="KW-0813">Transport</keyword>
<sequence length="265" mass="28233">MFQISAPIRSHRALRPDIFFLELEAPSIAEKAQPGQFVHIKVSEGFDPLLRRPFSLHEIKGQEGTLGVLYQVVGKGTKLLSQRQAGEEIDLLGPLGKGFSLNFSGDHGVLLGGGIGVAPLFPLAESLISAGKKVTVLLGARSEGLILSREKFSGLGCRVLVTTDDGSLGEKGNVIELLKKYLTDHPVDFLYACGPEIVLAHVDRLGVERGIPGEVSLEAMMGCGVGACLSCSCARKDENETGKKYAKVCSDGPVFSFGEVQIHGC</sequence>
<dbReference type="HAMAP" id="MF_01211">
    <property type="entry name" value="DHODB_Fe_S_bind"/>
    <property type="match status" value="1"/>
</dbReference>
<organism evidence="13 14">
    <name type="scientific">Dehalobacterium formicoaceticum</name>
    <dbReference type="NCBI Taxonomy" id="51515"/>
    <lineage>
        <taxon>Bacteria</taxon>
        <taxon>Bacillati</taxon>
        <taxon>Bacillota</taxon>
        <taxon>Clostridia</taxon>
        <taxon>Eubacteriales</taxon>
        <taxon>Peptococcaceae</taxon>
        <taxon>Dehalobacterium</taxon>
    </lineage>
</organism>
<dbReference type="Gene3D" id="3.40.50.80">
    <property type="entry name" value="Nucleotide-binding domain of ferredoxin-NADP reductase (FNR) module"/>
    <property type="match status" value="1"/>
</dbReference>
<dbReference type="PIRSF" id="PIRSF006816">
    <property type="entry name" value="Cyc3_hyd_g"/>
    <property type="match status" value="1"/>
</dbReference>
<dbReference type="Proteomes" id="UP001524944">
    <property type="component" value="Unassembled WGS sequence"/>
</dbReference>
<feature type="binding site" evidence="11">
    <location>
        <begin position="76"/>
        <end position="77"/>
    </location>
    <ligand>
        <name>FAD</name>
        <dbReference type="ChEBI" id="CHEBI:57692"/>
    </ligand>
</feature>
<accession>A0ABT1Y153</accession>
<keyword evidence="7 11" id="KW-0665">Pyrimidine biosynthesis</keyword>
<evidence type="ECO:0000256" key="2">
    <source>
        <dbReference type="ARBA" id="ARBA00022448"/>
    </source>
</evidence>
<gene>
    <name evidence="11" type="primary">pyrK</name>
    <name evidence="13" type="ORF">NVS47_03535</name>
</gene>
<evidence type="ECO:0000256" key="5">
    <source>
        <dbReference type="ARBA" id="ARBA00022723"/>
    </source>
</evidence>
<evidence type="ECO:0000256" key="7">
    <source>
        <dbReference type="ARBA" id="ARBA00022975"/>
    </source>
</evidence>
<dbReference type="EMBL" id="JANPWE010000001">
    <property type="protein sequence ID" value="MCR6544594.1"/>
    <property type="molecule type" value="Genomic_DNA"/>
</dbReference>
<evidence type="ECO:0000256" key="8">
    <source>
        <dbReference type="ARBA" id="ARBA00022982"/>
    </source>
</evidence>
<dbReference type="Pfam" id="PF10418">
    <property type="entry name" value="DHODB_Fe-S_bind"/>
    <property type="match status" value="1"/>
</dbReference>
<feature type="binding site" evidence="11">
    <location>
        <begin position="69"/>
        <end position="71"/>
    </location>
    <ligand>
        <name>FAD</name>
        <dbReference type="ChEBI" id="CHEBI:57692"/>
    </ligand>
</feature>
<evidence type="ECO:0000256" key="10">
    <source>
        <dbReference type="ARBA" id="ARBA00023014"/>
    </source>
</evidence>
<comment type="function">
    <text evidence="11">Responsible for channeling the electrons from the oxidation of dihydroorotate from the FMN redox center in the PyrD type B subunit to the ultimate electron acceptor NAD(+).</text>
</comment>
<comment type="subunit">
    <text evidence="11">Heterotetramer of 2 PyrK and 2 PyrD type B subunits.</text>
</comment>
<keyword evidence="5 11" id="KW-0479">Metal-binding</keyword>
<dbReference type="InterPro" id="IPR050353">
    <property type="entry name" value="PyrK_electron_transfer"/>
</dbReference>
<dbReference type="InterPro" id="IPR001433">
    <property type="entry name" value="OxRdtase_FAD/NAD-bd"/>
</dbReference>
<name>A0ABT1Y153_9FIRM</name>
<evidence type="ECO:0000256" key="6">
    <source>
        <dbReference type="ARBA" id="ARBA00022827"/>
    </source>
</evidence>
<evidence type="ECO:0000256" key="11">
    <source>
        <dbReference type="HAMAP-Rule" id="MF_01211"/>
    </source>
</evidence>
<keyword evidence="8 11" id="KW-0249">Electron transport</keyword>